<keyword evidence="4" id="KW-1185">Reference proteome</keyword>
<accession>A0A8J3QF58</accession>
<sequence length="709" mass="75129">MAWLLGLAVRRWPAEVREDLGREWVAELHVLGQDDGVGASVRVWRQLWFAASLAAARPHSAGLGLLGWLRRPSPVRVHTVWLVFAPVFALLGTAMMMVPLTLLPAGSFTSILFAAFAIGNYGVQAVVAASFGTLLGRRFLRRVGQPGGVAGYIWVTLPLIGGLLLVDGLARASRQAWAGSWMTAVAVLCLAVVLPPLAAGIAVLARRRRVVAVFLAVLAAPALTLAIAFLLVLLAPRPASGVGAWWWLGHLGRLPLLTLGYMSIDTQAPIENMLPLLPSFLFTTTVLALAQSIRLARPLTTPAARRLPDARVVEPAGTTPVLERPDTIPAIAAGLWWHRIALAGAVYSVLAWAVTLTYLTPNIGVQNSWSGRFGPDGTPLPTVAAGWPQWDTQAGRVWMHELQLSGIVCAALCLLLAAAYLGRPLLPTLAASAVLLAVNMVVVREGATSVRLLPWLAAGGILLGMAVWWAATRKRPDGQHPHRSRRLVIAITVLAAFLVPGSFFPRFYIVAGVQAPPVLLAVAVGLPTIWTVLAAMGVLATSTRPRRGPSWLLPAGLALLPAIGGVLLYQDSLVRNDYQPSFGSFLARVVLPPLALPIAAWAIAAIRSRPAPPSLALRVTLTPLLLAAGLPVAVATFLIAMILSRLVLFPMEYGRAYDGTVYLPGAVAIGLLLGSIAAARLNPGPPPTPSPTPGSTSVTRISAQAHDRL</sequence>
<keyword evidence="2" id="KW-1133">Transmembrane helix</keyword>
<keyword evidence="2" id="KW-0812">Transmembrane</keyword>
<gene>
    <name evidence="3" type="ORF">Rhe02_65320</name>
</gene>
<feature type="transmembrane region" description="Helical" evidence="2">
    <location>
        <begin position="624"/>
        <end position="649"/>
    </location>
</feature>
<comment type="caution">
    <text evidence="3">The sequence shown here is derived from an EMBL/GenBank/DDBJ whole genome shotgun (WGS) entry which is preliminary data.</text>
</comment>
<keyword evidence="2" id="KW-0472">Membrane</keyword>
<feature type="transmembrane region" description="Helical" evidence="2">
    <location>
        <begin position="402"/>
        <end position="421"/>
    </location>
</feature>
<evidence type="ECO:0000256" key="1">
    <source>
        <dbReference type="SAM" id="MobiDB-lite"/>
    </source>
</evidence>
<evidence type="ECO:0000313" key="3">
    <source>
        <dbReference type="EMBL" id="GIH08465.1"/>
    </source>
</evidence>
<feature type="transmembrane region" description="Helical" evidence="2">
    <location>
        <begin position="487"/>
        <end position="509"/>
    </location>
</feature>
<reference evidence="3" key="1">
    <citation type="submission" date="2021-01" db="EMBL/GenBank/DDBJ databases">
        <title>Whole genome shotgun sequence of Rhizocola hellebori NBRC 109834.</title>
        <authorList>
            <person name="Komaki H."/>
            <person name="Tamura T."/>
        </authorList>
    </citation>
    <scope>NUCLEOTIDE SEQUENCE</scope>
    <source>
        <strain evidence="3">NBRC 109834</strain>
    </source>
</reference>
<evidence type="ECO:0000313" key="4">
    <source>
        <dbReference type="Proteomes" id="UP000612899"/>
    </source>
</evidence>
<feature type="compositionally biased region" description="Pro residues" evidence="1">
    <location>
        <begin position="683"/>
        <end position="692"/>
    </location>
</feature>
<organism evidence="3 4">
    <name type="scientific">Rhizocola hellebori</name>
    <dbReference type="NCBI Taxonomy" id="1392758"/>
    <lineage>
        <taxon>Bacteria</taxon>
        <taxon>Bacillati</taxon>
        <taxon>Actinomycetota</taxon>
        <taxon>Actinomycetes</taxon>
        <taxon>Micromonosporales</taxon>
        <taxon>Micromonosporaceae</taxon>
        <taxon>Rhizocola</taxon>
    </lineage>
</organism>
<evidence type="ECO:0000256" key="2">
    <source>
        <dbReference type="SAM" id="Phobius"/>
    </source>
</evidence>
<feature type="transmembrane region" description="Helical" evidence="2">
    <location>
        <begin position="340"/>
        <end position="359"/>
    </location>
</feature>
<feature type="transmembrane region" description="Helical" evidence="2">
    <location>
        <begin position="551"/>
        <end position="570"/>
    </location>
</feature>
<feature type="transmembrane region" description="Helical" evidence="2">
    <location>
        <begin position="515"/>
        <end position="539"/>
    </location>
</feature>
<name>A0A8J3QF58_9ACTN</name>
<feature type="transmembrane region" description="Helical" evidence="2">
    <location>
        <begin position="428"/>
        <end position="446"/>
    </location>
</feature>
<dbReference type="Proteomes" id="UP000612899">
    <property type="component" value="Unassembled WGS sequence"/>
</dbReference>
<protein>
    <submittedName>
        <fullName evidence="3">Uncharacterized protein</fullName>
    </submittedName>
</protein>
<feature type="transmembrane region" description="Helical" evidence="2">
    <location>
        <begin position="452"/>
        <end position="471"/>
    </location>
</feature>
<feature type="transmembrane region" description="Helical" evidence="2">
    <location>
        <begin position="81"/>
        <end position="105"/>
    </location>
</feature>
<feature type="transmembrane region" description="Helical" evidence="2">
    <location>
        <begin position="111"/>
        <end position="135"/>
    </location>
</feature>
<feature type="transmembrane region" description="Helical" evidence="2">
    <location>
        <begin position="582"/>
        <end position="603"/>
    </location>
</feature>
<feature type="transmembrane region" description="Helical" evidence="2">
    <location>
        <begin position="661"/>
        <end position="681"/>
    </location>
</feature>
<feature type="transmembrane region" description="Helical" evidence="2">
    <location>
        <begin position="211"/>
        <end position="235"/>
    </location>
</feature>
<feature type="region of interest" description="Disordered" evidence="1">
    <location>
        <begin position="683"/>
        <end position="709"/>
    </location>
</feature>
<feature type="transmembrane region" description="Helical" evidence="2">
    <location>
        <begin position="276"/>
        <end position="296"/>
    </location>
</feature>
<dbReference type="AlphaFoldDB" id="A0A8J3QF58"/>
<feature type="transmembrane region" description="Helical" evidence="2">
    <location>
        <begin position="147"/>
        <end position="166"/>
    </location>
</feature>
<proteinExistence type="predicted"/>
<feature type="transmembrane region" description="Helical" evidence="2">
    <location>
        <begin position="178"/>
        <end position="204"/>
    </location>
</feature>
<dbReference type="EMBL" id="BONY01000050">
    <property type="protein sequence ID" value="GIH08465.1"/>
    <property type="molecule type" value="Genomic_DNA"/>
</dbReference>